<dbReference type="InterPro" id="IPR017901">
    <property type="entry name" value="C-CAP_CF_C-like"/>
</dbReference>
<feature type="compositionally biased region" description="Polar residues" evidence="2">
    <location>
        <begin position="28"/>
        <end position="43"/>
    </location>
</feature>
<dbReference type="GO" id="GO:0019933">
    <property type="term" value="P:cAMP-mediated signaling"/>
    <property type="evidence" value="ECO:0007669"/>
    <property type="project" value="TreeGrafter"/>
</dbReference>
<comment type="caution">
    <text evidence="4">The sequence shown here is derived from an EMBL/GenBank/DDBJ whole genome shotgun (WGS) entry which is preliminary data.</text>
</comment>
<dbReference type="Gene3D" id="2.160.20.70">
    <property type="match status" value="1"/>
</dbReference>
<dbReference type="EMBL" id="LSSM01000002">
    <property type="protein sequence ID" value="OMJ30439.1"/>
    <property type="molecule type" value="Genomic_DNA"/>
</dbReference>
<dbReference type="Pfam" id="PF08603">
    <property type="entry name" value="CAP_C"/>
    <property type="match status" value="1"/>
</dbReference>
<name>A0A1R1YU72_9FUNG</name>
<evidence type="ECO:0000313" key="5">
    <source>
        <dbReference type="Proteomes" id="UP000187429"/>
    </source>
</evidence>
<evidence type="ECO:0000256" key="2">
    <source>
        <dbReference type="SAM" id="MobiDB-lite"/>
    </source>
</evidence>
<accession>A0A1R1YU72</accession>
<keyword evidence="5" id="KW-1185">Reference proteome</keyword>
<dbReference type="InterPro" id="IPR036223">
    <property type="entry name" value="CAP_C_sf"/>
</dbReference>
<dbReference type="SUPFAM" id="SSF69340">
    <property type="entry name" value="C-terminal domain of adenylylcyclase associated protein"/>
    <property type="match status" value="1"/>
</dbReference>
<dbReference type="PROSITE" id="PS51329">
    <property type="entry name" value="C_CAP_COFACTOR_C"/>
    <property type="match status" value="1"/>
</dbReference>
<sequence length="289" mass="31400">MYHTTGLKFGYSRPLLTYDQAIEFINSSSGNSHTVANNSSNSVGGPPPPPPPPPPPVFDDAPMNSDTSSKPMASGINALFSEINQGEGITKSLKKVDKSAPKPPPTSGQQLEPKPTGKYKNSQSTPSLPPKKELNGKRWTIENFVNEEISLEIADITQTVYIYNCAGCTISISNKLNNLSIDKCSKSGIIFDAVVSSCDLINSQSIKLQPNLAVPLINIDKSNGVQLFLNDSNKESIEILTAKSSEINVCYTDHTSEDAYDYREFFVPEQMKTTVVDGKLITTVLEHNG</sequence>
<feature type="region of interest" description="Disordered" evidence="2">
    <location>
        <begin position="28"/>
        <end position="73"/>
    </location>
</feature>
<dbReference type="InterPro" id="IPR013912">
    <property type="entry name" value="Adenylate_cyclase-assoc_CAP_C"/>
</dbReference>
<proteinExistence type="inferred from homology"/>
<gene>
    <name evidence="4" type="ORF">AYI69_g9</name>
</gene>
<dbReference type="SMART" id="SM00673">
    <property type="entry name" value="CARP"/>
    <property type="match status" value="2"/>
</dbReference>
<dbReference type="GO" id="GO:0007015">
    <property type="term" value="P:actin filament organization"/>
    <property type="evidence" value="ECO:0007669"/>
    <property type="project" value="TreeGrafter"/>
</dbReference>
<dbReference type="InterPro" id="IPR016098">
    <property type="entry name" value="CAP/MinC_C"/>
</dbReference>
<dbReference type="InterPro" id="IPR001837">
    <property type="entry name" value="Adenylate_cyclase-assoc_CAP"/>
</dbReference>
<dbReference type="GO" id="GO:0005737">
    <property type="term" value="C:cytoplasm"/>
    <property type="evidence" value="ECO:0007669"/>
    <property type="project" value="TreeGrafter"/>
</dbReference>
<dbReference type="OrthoDB" id="1601at2759"/>
<feature type="compositionally biased region" description="Pro residues" evidence="2">
    <location>
        <begin position="45"/>
        <end position="57"/>
    </location>
</feature>
<feature type="region of interest" description="Disordered" evidence="2">
    <location>
        <begin position="94"/>
        <end position="134"/>
    </location>
</feature>
<comment type="similarity">
    <text evidence="1">Belongs to the CAP family.</text>
</comment>
<organism evidence="4 5">
    <name type="scientific">Smittium culicis</name>
    <dbReference type="NCBI Taxonomy" id="133412"/>
    <lineage>
        <taxon>Eukaryota</taxon>
        <taxon>Fungi</taxon>
        <taxon>Fungi incertae sedis</taxon>
        <taxon>Zoopagomycota</taxon>
        <taxon>Kickxellomycotina</taxon>
        <taxon>Harpellomycetes</taxon>
        <taxon>Harpellales</taxon>
        <taxon>Legeriomycetaceae</taxon>
        <taxon>Smittium</taxon>
    </lineage>
</organism>
<dbReference type="GO" id="GO:0003779">
    <property type="term" value="F:actin binding"/>
    <property type="evidence" value="ECO:0007669"/>
    <property type="project" value="InterPro"/>
</dbReference>
<evidence type="ECO:0000259" key="3">
    <source>
        <dbReference type="PROSITE" id="PS51329"/>
    </source>
</evidence>
<dbReference type="PANTHER" id="PTHR10652">
    <property type="entry name" value="ADENYLYL CYCLASE-ASSOCIATED PROTEIN"/>
    <property type="match status" value="1"/>
</dbReference>
<dbReference type="AlphaFoldDB" id="A0A1R1YU72"/>
<dbReference type="GO" id="GO:0008179">
    <property type="term" value="F:adenylate cyclase binding"/>
    <property type="evidence" value="ECO:0007669"/>
    <property type="project" value="TreeGrafter"/>
</dbReference>
<feature type="domain" description="C-CAP/cofactor C-like" evidence="3">
    <location>
        <begin position="129"/>
        <end position="267"/>
    </location>
</feature>
<protein>
    <submittedName>
        <fullName evidence="4">Adenylyl cyclase-associated protein</fullName>
    </submittedName>
</protein>
<dbReference type="PANTHER" id="PTHR10652:SF0">
    <property type="entry name" value="ADENYLYL CYCLASE-ASSOCIATED PROTEIN"/>
    <property type="match status" value="1"/>
</dbReference>
<dbReference type="InterPro" id="IPR006599">
    <property type="entry name" value="CARP_motif"/>
</dbReference>
<dbReference type="Proteomes" id="UP000187429">
    <property type="component" value="Unassembled WGS sequence"/>
</dbReference>
<evidence type="ECO:0000313" key="4">
    <source>
        <dbReference type="EMBL" id="OMJ30439.1"/>
    </source>
</evidence>
<evidence type="ECO:0000256" key="1">
    <source>
        <dbReference type="ARBA" id="ARBA00007659"/>
    </source>
</evidence>
<reference evidence="5" key="1">
    <citation type="submission" date="2017-01" db="EMBL/GenBank/DDBJ databases">
        <authorList>
            <person name="Wang Y."/>
            <person name="White M."/>
            <person name="Kvist S."/>
            <person name="Moncalvo J.-M."/>
        </authorList>
    </citation>
    <scope>NUCLEOTIDE SEQUENCE [LARGE SCALE GENOMIC DNA]</scope>
    <source>
        <strain evidence="5">ID-206-W2</strain>
    </source>
</reference>